<comment type="similarity">
    <text evidence="1 7">Belongs to the ATPase alpha/beta chains family.</text>
</comment>
<dbReference type="Gene3D" id="2.40.50.100">
    <property type="match status" value="1"/>
</dbReference>
<sequence>MNENVIYSINGPVVTVKDTDAFSMLEMVYVGNARLIGEVISIKKELTTIQVYETTTGLKPGEPVYGTGQPISVTLGPGILRNIFDGIERPLEEIAKESGAFIPTGSHVDPLDKNKLWDVTMVAKVGDEVKGGDIYATIPETDLITHKCMVSPYTKGKVIEVAPSGQYKIDDVVMKIETADGEIVECTLTQKWPIKQARPVTKRLPISMPLVTGQRVIDTLFPIAKGGTAAIPGGFGTGKTMTQHQLAKWCDADIIVYVGCGERGNEMTQVLEEFRELIDPKSNKPLTDRTVLIANTSNMPVAAREASIYTGVTLAEYYRDMGYHVAIMADSTSRWAEALREISGRLEEMPAEEGFPAYLPSRLSQFYERAGYMNNLNGTKGSVTIIGAVSPQGSDFSEPVTQNTKRFVRTFWALDKALAYARHYFAINWNQSYSEYIPDLERWFNKNVDPKFLRDRQELSSILAEETKLMEIVKLMGSDVLPDDQKLVIEVAKLVRVGYLQQNAFHPDDTYVPLEKQLKMMEVILYLYKRGKEVVSAGKPIRLILETGIFDRVVKMKYDVPNNNLALFDDYYKEIDEAVASID</sequence>
<comment type="function">
    <text evidence="7">Produces ATP from ADP in the presence of a proton gradient across the membrane. The V-type alpha chain is a catalytic subunit.</text>
</comment>
<dbReference type="GO" id="GO:0005524">
    <property type="term" value="F:ATP binding"/>
    <property type="evidence" value="ECO:0007669"/>
    <property type="project" value="UniProtKB-UniRule"/>
</dbReference>
<dbReference type="HAMAP" id="MF_00309">
    <property type="entry name" value="ATP_synth_A_arch"/>
    <property type="match status" value="1"/>
</dbReference>
<dbReference type="RefSeq" id="WP_087305219.1">
    <property type="nucleotide sequence ID" value="NZ_AP031415.1"/>
</dbReference>
<evidence type="ECO:0000256" key="5">
    <source>
        <dbReference type="ARBA" id="ARBA00022967"/>
    </source>
</evidence>
<organism evidence="12 13">
    <name type="scientific">Massilimicrobiota timonensis</name>
    <dbReference type="NCBI Taxonomy" id="1776392"/>
    <lineage>
        <taxon>Bacteria</taxon>
        <taxon>Bacillati</taxon>
        <taxon>Bacillota</taxon>
        <taxon>Erysipelotrichia</taxon>
        <taxon>Erysipelotrichales</taxon>
        <taxon>Erysipelotrichaceae</taxon>
        <taxon>Massilimicrobiota</taxon>
    </lineage>
</organism>
<dbReference type="InterPro" id="IPR031686">
    <property type="entry name" value="ATP-synth_a_Xtn"/>
</dbReference>
<accession>A0A1Y4SVF3</accession>
<evidence type="ECO:0000259" key="11">
    <source>
        <dbReference type="Pfam" id="PF22919"/>
    </source>
</evidence>
<gene>
    <name evidence="7" type="primary">atpA</name>
    <name evidence="12" type="ORF">B5E75_08640</name>
</gene>
<dbReference type="CDD" id="cd01134">
    <property type="entry name" value="V_A-ATPase_A"/>
    <property type="match status" value="1"/>
</dbReference>
<keyword evidence="3 7" id="KW-0547">Nucleotide-binding</keyword>
<dbReference type="SUPFAM" id="SSF47917">
    <property type="entry name" value="C-terminal domain of alpha and beta subunits of F1 ATP synthase"/>
    <property type="match status" value="1"/>
</dbReference>
<dbReference type="InterPro" id="IPR023366">
    <property type="entry name" value="ATP_synth_asu-like_sf"/>
</dbReference>
<dbReference type="Gene3D" id="3.40.50.300">
    <property type="entry name" value="P-loop containing nucleotide triphosphate hydrolases"/>
    <property type="match status" value="1"/>
</dbReference>
<dbReference type="InterPro" id="IPR000194">
    <property type="entry name" value="ATPase_F1/V1/A1_a/bsu_nucl-bd"/>
</dbReference>
<evidence type="ECO:0000313" key="12">
    <source>
        <dbReference type="EMBL" id="OUQ33877.1"/>
    </source>
</evidence>
<dbReference type="OrthoDB" id="9803053at2"/>
<dbReference type="NCBIfam" id="NF003220">
    <property type="entry name" value="PRK04192.1"/>
    <property type="match status" value="1"/>
</dbReference>
<dbReference type="Pfam" id="PF16886">
    <property type="entry name" value="ATP-synt_ab_Xtn"/>
    <property type="match status" value="1"/>
</dbReference>
<evidence type="ECO:0000256" key="4">
    <source>
        <dbReference type="ARBA" id="ARBA00022840"/>
    </source>
</evidence>
<comment type="caution">
    <text evidence="12">The sequence shown here is derived from an EMBL/GenBank/DDBJ whole genome shotgun (WGS) entry which is preliminary data.</text>
</comment>
<protein>
    <recommendedName>
        <fullName evidence="7">V-type ATP synthase alpha chain</fullName>
        <ecNumber evidence="7">7.1.2.2</ecNumber>
    </recommendedName>
    <alternativeName>
        <fullName evidence="7">V-ATPase subunit A</fullName>
    </alternativeName>
</protein>
<dbReference type="GO" id="GO:0046961">
    <property type="term" value="F:proton-transporting ATPase activity, rotational mechanism"/>
    <property type="evidence" value="ECO:0007669"/>
    <property type="project" value="InterPro"/>
</dbReference>
<dbReference type="CDD" id="cd18111">
    <property type="entry name" value="ATP-synt_V_A-type_alpha_C"/>
    <property type="match status" value="1"/>
</dbReference>
<dbReference type="InterPro" id="IPR004100">
    <property type="entry name" value="ATPase_F1/V1/A1_a/bsu_N"/>
</dbReference>
<reference evidence="12 13" key="1">
    <citation type="journal article" date="2018" name="BMC Genomics">
        <title>Whole genome sequencing and function prediction of 133 gut anaerobes isolated from chicken caecum in pure cultures.</title>
        <authorList>
            <person name="Medvecky M."/>
            <person name="Cejkova D."/>
            <person name="Polansky O."/>
            <person name="Karasova D."/>
            <person name="Kubasova T."/>
            <person name="Cizek A."/>
            <person name="Rychlik I."/>
        </authorList>
    </citation>
    <scope>NUCLEOTIDE SEQUENCE [LARGE SCALE GENOMIC DNA]</scope>
    <source>
        <strain evidence="12 13">An13</strain>
    </source>
</reference>
<keyword evidence="4 7" id="KW-0067">ATP-binding</keyword>
<dbReference type="SUPFAM" id="SSF52540">
    <property type="entry name" value="P-loop containing nucleoside triphosphate hydrolases"/>
    <property type="match status" value="1"/>
</dbReference>
<feature type="domain" description="ATPase F1/V1/A1 complex alpha/beta subunit nucleotide-binding" evidence="8">
    <location>
        <begin position="213"/>
        <end position="434"/>
    </location>
</feature>
<dbReference type="InterPro" id="IPR036121">
    <property type="entry name" value="ATPase_F1/V1/A1_a/bsu_N_sf"/>
</dbReference>
<evidence type="ECO:0000313" key="13">
    <source>
        <dbReference type="Proteomes" id="UP000195305"/>
    </source>
</evidence>
<feature type="domain" description="ATPsynthase alpha/beta subunit barrel-sandwich" evidence="10">
    <location>
        <begin position="108"/>
        <end position="195"/>
    </location>
</feature>
<evidence type="ECO:0000259" key="10">
    <source>
        <dbReference type="Pfam" id="PF16886"/>
    </source>
</evidence>
<keyword evidence="7" id="KW-0066">ATP synthesis</keyword>
<name>A0A1Y4SVF3_9FIRM</name>
<feature type="domain" description="ATPase F1/V1/A1 complex alpha/beta subunit N-terminal" evidence="9">
    <location>
        <begin position="6"/>
        <end position="68"/>
    </location>
</feature>
<dbReference type="PANTHER" id="PTHR43607">
    <property type="entry name" value="V-TYPE PROTON ATPASE CATALYTIC SUBUNIT A"/>
    <property type="match status" value="1"/>
</dbReference>
<dbReference type="InterPro" id="IPR022878">
    <property type="entry name" value="V-ATPase_asu"/>
</dbReference>
<dbReference type="InterPro" id="IPR024034">
    <property type="entry name" value="ATPase_F1/V1_b/a_C"/>
</dbReference>
<comment type="catalytic activity">
    <reaction evidence="7">
        <text>ATP + H2O + 4 H(+)(in) = ADP + phosphate + 5 H(+)(out)</text>
        <dbReference type="Rhea" id="RHEA:57720"/>
        <dbReference type="ChEBI" id="CHEBI:15377"/>
        <dbReference type="ChEBI" id="CHEBI:15378"/>
        <dbReference type="ChEBI" id="CHEBI:30616"/>
        <dbReference type="ChEBI" id="CHEBI:43474"/>
        <dbReference type="ChEBI" id="CHEBI:456216"/>
        <dbReference type="EC" id="7.1.2.2"/>
    </reaction>
</comment>
<dbReference type="Gene3D" id="1.10.1140.10">
    <property type="entry name" value="Bovine Mitochondrial F1-atpase, Atp Synthase Beta Chain, Chain D, domain 3"/>
    <property type="match status" value="1"/>
</dbReference>
<dbReference type="GO" id="GO:0042777">
    <property type="term" value="P:proton motive force-driven plasma membrane ATP synthesis"/>
    <property type="evidence" value="ECO:0007669"/>
    <property type="project" value="UniProtKB-UniRule"/>
</dbReference>
<evidence type="ECO:0000256" key="7">
    <source>
        <dbReference type="HAMAP-Rule" id="MF_00309"/>
    </source>
</evidence>
<dbReference type="SUPFAM" id="SSF50615">
    <property type="entry name" value="N-terminal domain of alpha and beta subunits of F1 ATP synthase"/>
    <property type="match status" value="1"/>
</dbReference>
<dbReference type="Proteomes" id="UP000195305">
    <property type="component" value="Unassembled WGS sequence"/>
</dbReference>
<dbReference type="Pfam" id="PF22919">
    <property type="entry name" value="ATP-synt_VA_C"/>
    <property type="match status" value="1"/>
</dbReference>
<keyword evidence="7" id="KW-0375">Hydrogen ion transport</keyword>
<dbReference type="GO" id="GO:0045259">
    <property type="term" value="C:proton-transporting ATP synthase complex"/>
    <property type="evidence" value="ECO:0007669"/>
    <property type="project" value="UniProtKB-ARBA"/>
</dbReference>
<dbReference type="InterPro" id="IPR055190">
    <property type="entry name" value="ATP-synt_VA_C"/>
</dbReference>
<dbReference type="Pfam" id="PF02874">
    <property type="entry name" value="ATP-synt_ab_N"/>
    <property type="match status" value="1"/>
</dbReference>
<evidence type="ECO:0000256" key="1">
    <source>
        <dbReference type="ARBA" id="ARBA00008936"/>
    </source>
</evidence>
<dbReference type="Pfam" id="PF00006">
    <property type="entry name" value="ATP-synt_ab"/>
    <property type="match status" value="1"/>
</dbReference>
<dbReference type="FunFam" id="2.40.50.100:FF:000008">
    <property type="entry name" value="V-type proton ATPase catalytic subunit A"/>
    <property type="match status" value="1"/>
</dbReference>
<proteinExistence type="inferred from homology"/>
<feature type="domain" description="ATP synthase A/B type C-terminal" evidence="11">
    <location>
        <begin position="442"/>
        <end position="536"/>
    </location>
</feature>
<dbReference type="AlphaFoldDB" id="A0A1Y4SVF3"/>
<dbReference type="PANTHER" id="PTHR43607:SF1">
    <property type="entry name" value="H(+)-TRANSPORTING TWO-SECTOR ATPASE"/>
    <property type="match status" value="1"/>
</dbReference>
<dbReference type="InterPro" id="IPR027417">
    <property type="entry name" value="P-loop_NTPase"/>
</dbReference>
<dbReference type="EC" id="7.1.2.2" evidence="7"/>
<dbReference type="EMBL" id="NFLJ01000023">
    <property type="protein sequence ID" value="OUQ33877.1"/>
    <property type="molecule type" value="Genomic_DNA"/>
</dbReference>
<evidence type="ECO:0000256" key="2">
    <source>
        <dbReference type="ARBA" id="ARBA00022448"/>
    </source>
</evidence>
<keyword evidence="6 7" id="KW-0406">Ion transport</keyword>
<feature type="binding site" evidence="7">
    <location>
        <begin position="233"/>
        <end position="240"/>
    </location>
    <ligand>
        <name>ATP</name>
        <dbReference type="ChEBI" id="CHEBI:30616"/>
    </ligand>
</feature>
<evidence type="ECO:0000256" key="3">
    <source>
        <dbReference type="ARBA" id="ARBA00022741"/>
    </source>
</evidence>
<dbReference type="GO" id="GO:0046933">
    <property type="term" value="F:proton-transporting ATP synthase activity, rotational mechanism"/>
    <property type="evidence" value="ECO:0007669"/>
    <property type="project" value="UniProtKB-UniRule"/>
</dbReference>
<evidence type="ECO:0000256" key="6">
    <source>
        <dbReference type="ARBA" id="ARBA00023065"/>
    </source>
</evidence>
<evidence type="ECO:0000259" key="8">
    <source>
        <dbReference type="Pfam" id="PF00006"/>
    </source>
</evidence>
<keyword evidence="2 7" id="KW-0813">Transport</keyword>
<keyword evidence="13" id="KW-1185">Reference proteome</keyword>
<dbReference type="Gene3D" id="2.40.30.20">
    <property type="match status" value="1"/>
</dbReference>
<evidence type="ECO:0000259" key="9">
    <source>
        <dbReference type="Pfam" id="PF02874"/>
    </source>
</evidence>
<keyword evidence="5 7" id="KW-1278">Translocase</keyword>